<reference evidence="2" key="2">
    <citation type="journal article" date="2021" name="PeerJ">
        <title>Extensive microbial diversity within the chicken gut microbiome revealed by metagenomics and culture.</title>
        <authorList>
            <person name="Gilroy R."/>
            <person name="Ravi A."/>
            <person name="Getino M."/>
            <person name="Pursley I."/>
            <person name="Horton D.L."/>
            <person name="Alikhan N.F."/>
            <person name="Baker D."/>
            <person name="Gharbi K."/>
            <person name="Hall N."/>
            <person name="Watson M."/>
            <person name="Adriaenssens E.M."/>
            <person name="Foster-Nyarko E."/>
            <person name="Jarju S."/>
            <person name="Secka A."/>
            <person name="Antonio M."/>
            <person name="Oren A."/>
            <person name="Chaudhuri R.R."/>
            <person name="La Ragione R."/>
            <person name="Hildebrand F."/>
            <person name="Pallen M.J."/>
        </authorList>
    </citation>
    <scope>NUCLEOTIDE SEQUENCE</scope>
    <source>
        <strain evidence="2">CHK195-15760</strain>
    </source>
</reference>
<reference evidence="2" key="1">
    <citation type="submission" date="2020-10" db="EMBL/GenBank/DDBJ databases">
        <authorList>
            <person name="Gilroy R."/>
        </authorList>
    </citation>
    <scope>NUCLEOTIDE SEQUENCE</scope>
    <source>
        <strain evidence="2">CHK195-15760</strain>
    </source>
</reference>
<feature type="transmembrane region" description="Helical" evidence="1">
    <location>
        <begin position="126"/>
        <end position="145"/>
    </location>
</feature>
<evidence type="ECO:0000256" key="1">
    <source>
        <dbReference type="SAM" id="Phobius"/>
    </source>
</evidence>
<dbReference type="Proteomes" id="UP000824093">
    <property type="component" value="Unassembled WGS sequence"/>
</dbReference>
<feature type="transmembrane region" description="Helical" evidence="1">
    <location>
        <begin position="151"/>
        <end position="174"/>
    </location>
</feature>
<accession>A0A9D1S9R4</accession>
<feature type="transmembrane region" description="Helical" evidence="1">
    <location>
        <begin position="96"/>
        <end position="119"/>
    </location>
</feature>
<organism evidence="2 3">
    <name type="scientific">Candidatus Merdicola faecigallinarum</name>
    <dbReference type="NCBI Taxonomy" id="2840862"/>
    <lineage>
        <taxon>Bacteria</taxon>
        <taxon>Bacillati</taxon>
        <taxon>Bacillota</taxon>
        <taxon>Clostridia</taxon>
        <taxon>Candidatus Merdicola</taxon>
    </lineage>
</organism>
<gene>
    <name evidence="2" type="ORF">IAB70_05750</name>
</gene>
<comment type="caution">
    <text evidence="2">The sequence shown here is derived from an EMBL/GenBank/DDBJ whole genome shotgun (WGS) entry which is preliminary data.</text>
</comment>
<feature type="transmembrane region" description="Helical" evidence="1">
    <location>
        <begin position="43"/>
        <end position="60"/>
    </location>
</feature>
<keyword evidence="1" id="KW-0812">Transmembrane</keyword>
<keyword evidence="1" id="KW-0472">Membrane</keyword>
<feature type="transmembrane region" description="Helical" evidence="1">
    <location>
        <begin position="18"/>
        <end position="37"/>
    </location>
</feature>
<dbReference type="Pfam" id="PF19845">
    <property type="entry name" value="DUF6320"/>
    <property type="match status" value="1"/>
</dbReference>
<feature type="transmembrane region" description="Helical" evidence="1">
    <location>
        <begin position="72"/>
        <end position="90"/>
    </location>
</feature>
<proteinExistence type="predicted"/>
<keyword evidence="1" id="KW-1133">Transmembrane helix</keyword>
<sequence>MLYPQILNIKKTNRIKQLLMLGSFFLAGILVIVNFVIDSENHWSLLCILGLLYVWVTVIYSMKRNINIASHVMIQMIVISILTIGIDFVIGYKGWAMTIAVPIIIMAANLTMMILTIVSRKRYLKYAIYQMIIFILSMIPCILMLCNLIEYGILIVIATGIATFSLFLTILLCGREMLQESVRRFHF</sequence>
<dbReference type="EMBL" id="DVNH01000044">
    <property type="protein sequence ID" value="HIU52100.1"/>
    <property type="molecule type" value="Genomic_DNA"/>
</dbReference>
<dbReference type="AlphaFoldDB" id="A0A9D1S9R4"/>
<evidence type="ECO:0000313" key="3">
    <source>
        <dbReference type="Proteomes" id="UP000824093"/>
    </source>
</evidence>
<dbReference type="InterPro" id="IPR046283">
    <property type="entry name" value="DUF6320"/>
</dbReference>
<name>A0A9D1S9R4_9FIRM</name>
<protein>
    <submittedName>
        <fullName evidence="2">Uncharacterized protein</fullName>
    </submittedName>
</protein>
<evidence type="ECO:0000313" key="2">
    <source>
        <dbReference type="EMBL" id="HIU52100.1"/>
    </source>
</evidence>